<reference evidence="2" key="1">
    <citation type="submission" date="2021-03" db="EMBL/GenBank/DDBJ databases">
        <title>Acanthopleuribacteraceae sp. M133.</title>
        <authorList>
            <person name="Wang G."/>
        </authorList>
    </citation>
    <scope>NUCLEOTIDE SEQUENCE</scope>
    <source>
        <strain evidence="2">M133</strain>
    </source>
</reference>
<evidence type="ECO:0000259" key="1">
    <source>
        <dbReference type="Pfam" id="PF01695"/>
    </source>
</evidence>
<dbReference type="PANTHER" id="PTHR30050">
    <property type="entry name" value="CHROMOSOMAL REPLICATION INITIATOR PROTEIN DNAA"/>
    <property type="match status" value="1"/>
</dbReference>
<dbReference type="AlphaFoldDB" id="A0A8A4THU6"/>
<sequence>MKKASFGSAEGLQKFQEYCEERARQAREAREAAERTSPAAKRCPLCKGKGYTWKEIDGYRHVVRCVCQKRLIARKALREAGVPEKFWDTTLFDPAEDDRDPFRPYGGPGRDPVAIGSQKHALSVCRELRDLYLEAFLHHKQMKDMYGLMLFGDSGRGKTRLICSLLSDLIHAGLHSVRFIEYNELFKLIRFSFNNKQISYKGIFDNLLRAKILVIDDLGTELGGDLTWALDNIGYIINERYTASLPTLFTSNYWESIPNQTNRRGRPTGSENDKKLFEGNSWDMKRTLERQNADSASSGKQKNLEERVSYRLRSRIREMCLEVHVEGFDYRNRIAKNRDLLRQKEQWKNEKSGGS</sequence>
<keyword evidence="3" id="KW-1185">Reference proteome</keyword>
<dbReference type="InterPro" id="IPR002611">
    <property type="entry name" value="IstB_ATP-bd"/>
</dbReference>
<dbReference type="Proteomes" id="UP000663929">
    <property type="component" value="Chromosome"/>
</dbReference>
<keyword evidence="2" id="KW-0547">Nucleotide-binding</keyword>
<dbReference type="EMBL" id="CP071793">
    <property type="protein sequence ID" value="QTD49130.1"/>
    <property type="molecule type" value="Genomic_DNA"/>
</dbReference>
<dbReference type="GO" id="GO:0006260">
    <property type="term" value="P:DNA replication"/>
    <property type="evidence" value="ECO:0007669"/>
    <property type="project" value="TreeGrafter"/>
</dbReference>
<dbReference type="Pfam" id="PF01695">
    <property type="entry name" value="IstB_IS21"/>
    <property type="match status" value="1"/>
</dbReference>
<gene>
    <name evidence="2" type="ORF">J3U87_26390</name>
</gene>
<dbReference type="InterPro" id="IPR027417">
    <property type="entry name" value="P-loop_NTPase"/>
</dbReference>
<feature type="domain" description="IstB-like ATP-binding" evidence="1">
    <location>
        <begin position="145"/>
        <end position="220"/>
    </location>
</feature>
<dbReference type="KEGG" id="scor:J3U87_26390"/>
<evidence type="ECO:0000313" key="3">
    <source>
        <dbReference type="Proteomes" id="UP000663929"/>
    </source>
</evidence>
<dbReference type="PANTHER" id="PTHR30050:SF4">
    <property type="entry name" value="ATP-BINDING PROTEIN RV3427C IN INSERTION SEQUENCE-RELATED"/>
    <property type="match status" value="1"/>
</dbReference>
<proteinExistence type="predicted"/>
<dbReference type="RefSeq" id="WP_237378771.1">
    <property type="nucleotide sequence ID" value="NZ_CP071793.1"/>
</dbReference>
<dbReference type="SUPFAM" id="SSF52540">
    <property type="entry name" value="P-loop containing nucleoside triphosphate hydrolases"/>
    <property type="match status" value="1"/>
</dbReference>
<organism evidence="2 3">
    <name type="scientific">Sulfidibacter corallicola</name>
    <dbReference type="NCBI Taxonomy" id="2818388"/>
    <lineage>
        <taxon>Bacteria</taxon>
        <taxon>Pseudomonadati</taxon>
        <taxon>Acidobacteriota</taxon>
        <taxon>Holophagae</taxon>
        <taxon>Acanthopleuribacterales</taxon>
        <taxon>Acanthopleuribacteraceae</taxon>
        <taxon>Sulfidibacter</taxon>
    </lineage>
</organism>
<dbReference type="GO" id="GO:0005524">
    <property type="term" value="F:ATP binding"/>
    <property type="evidence" value="ECO:0007669"/>
    <property type="project" value="UniProtKB-KW"/>
</dbReference>
<protein>
    <submittedName>
        <fullName evidence="2">ATP-binding protein</fullName>
    </submittedName>
</protein>
<accession>A0A8A4THU6</accession>
<name>A0A8A4THU6_SULCO</name>
<dbReference type="Gene3D" id="3.40.50.300">
    <property type="entry name" value="P-loop containing nucleotide triphosphate hydrolases"/>
    <property type="match status" value="1"/>
</dbReference>
<keyword evidence="2" id="KW-0067">ATP-binding</keyword>
<evidence type="ECO:0000313" key="2">
    <source>
        <dbReference type="EMBL" id="QTD49130.1"/>
    </source>
</evidence>